<dbReference type="OrthoDB" id="798527at2"/>
<protein>
    <recommendedName>
        <fullName evidence="4">MORN repeat variant</fullName>
    </recommendedName>
</protein>
<dbReference type="AlphaFoldDB" id="A0A1I0U3R3"/>
<sequence length="122" mass="13981">MKSPILLIASLVLFITGCSSNTTKEFIAGTYVSEDSSNYSMASDTLEIEESTDNNYFIHRKTGFRLIRNGKKGKRQYETEEWKALYDTSTKSLMEISKGKIITFYPKENKLAVGKREYKKIN</sequence>
<proteinExistence type="predicted"/>
<evidence type="ECO:0000256" key="1">
    <source>
        <dbReference type="SAM" id="SignalP"/>
    </source>
</evidence>
<dbReference type="EMBL" id="FOJM01000019">
    <property type="protein sequence ID" value="SFA58487.1"/>
    <property type="molecule type" value="Genomic_DNA"/>
</dbReference>
<evidence type="ECO:0000313" key="2">
    <source>
        <dbReference type="EMBL" id="SFA58487.1"/>
    </source>
</evidence>
<reference evidence="3" key="1">
    <citation type="submission" date="2016-10" db="EMBL/GenBank/DDBJ databases">
        <authorList>
            <person name="Varghese N."/>
            <person name="Submissions S."/>
        </authorList>
    </citation>
    <scope>NUCLEOTIDE SEQUENCE [LARGE SCALE GENOMIC DNA]</scope>
    <source>
        <strain evidence="3">DSM 18130</strain>
    </source>
</reference>
<organism evidence="2 3">
    <name type="scientific">Pedobacter suwonensis</name>
    <dbReference type="NCBI Taxonomy" id="332999"/>
    <lineage>
        <taxon>Bacteria</taxon>
        <taxon>Pseudomonadati</taxon>
        <taxon>Bacteroidota</taxon>
        <taxon>Sphingobacteriia</taxon>
        <taxon>Sphingobacteriales</taxon>
        <taxon>Sphingobacteriaceae</taxon>
        <taxon>Pedobacter</taxon>
    </lineage>
</organism>
<dbReference type="STRING" id="332999.SAMN04488511_11970"/>
<evidence type="ECO:0008006" key="4">
    <source>
        <dbReference type="Google" id="ProtNLM"/>
    </source>
</evidence>
<dbReference type="Proteomes" id="UP000198836">
    <property type="component" value="Unassembled WGS sequence"/>
</dbReference>
<dbReference type="RefSeq" id="WP_090987112.1">
    <property type="nucleotide sequence ID" value="NZ_FOJM01000019.1"/>
</dbReference>
<dbReference type="PROSITE" id="PS51257">
    <property type="entry name" value="PROKAR_LIPOPROTEIN"/>
    <property type="match status" value="1"/>
</dbReference>
<feature type="chain" id="PRO_5011594589" description="MORN repeat variant" evidence="1">
    <location>
        <begin position="22"/>
        <end position="122"/>
    </location>
</feature>
<feature type="signal peptide" evidence="1">
    <location>
        <begin position="1"/>
        <end position="21"/>
    </location>
</feature>
<accession>A0A1I0U3R3</accession>
<keyword evidence="1" id="KW-0732">Signal</keyword>
<gene>
    <name evidence="2" type="ORF">SAMN04488511_11970</name>
</gene>
<keyword evidence="3" id="KW-1185">Reference proteome</keyword>
<evidence type="ECO:0000313" key="3">
    <source>
        <dbReference type="Proteomes" id="UP000198836"/>
    </source>
</evidence>
<name>A0A1I0U3R3_9SPHI</name>